<comment type="catalytic activity">
    <reaction evidence="10">
        <text>L-lysyl-L-lysine(out) = L-lysyl-L-lysine(in)</text>
        <dbReference type="Rhea" id="RHEA:79403"/>
        <dbReference type="ChEBI" id="CHEBI:229956"/>
    </reaction>
</comment>
<evidence type="ECO:0000256" key="11">
    <source>
        <dbReference type="ARBA" id="ARBA00044903"/>
    </source>
</evidence>
<comment type="catalytic activity">
    <reaction evidence="6">
        <text>L-lysyl-L-alpha-amino acid(out) = L-lysyl-L-alpha-amino acid(in)</text>
        <dbReference type="Rhea" id="RHEA:79387"/>
        <dbReference type="ChEBI" id="CHEBI:229965"/>
    </reaction>
</comment>
<keyword evidence="20" id="KW-0812">Transmembrane</keyword>
<dbReference type="PANTHER" id="PTHR23512">
    <property type="entry name" value="MAJOR FACILITATOR SUPERFAMILY DOMAIN-CONTAINING PROTEIN 1"/>
    <property type="match status" value="1"/>
</dbReference>
<comment type="catalytic activity">
    <reaction evidence="7">
        <text>L-alpha-aminoacyl-L-lysine(out) = L-alpha-aminoacyl-L-lysine(in)</text>
        <dbReference type="Rhea" id="RHEA:79383"/>
        <dbReference type="ChEBI" id="CHEBI:229966"/>
    </reaction>
</comment>
<dbReference type="SUPFAM" id="SSF103473">
    <property type="entry name" value="MFS general substrate transporter"/>
    <property type="match status" value="1"/>
</dbReference>
<evidence type="ECO:0000256" key="20">
    <source>
        <dbReference type="SAM" id="Phobius"/>
    </source>
</evidence>
<evidence type="ECO:0000256" key="14">
    <source>
        <dbReference type="ARBA" id="ARBA00044924"/>
    </source>
</evidence>
<organism evidence="21 22">
    <name type="scientific">Tieghemiomyces parasiticus</name>
    <dbReference type="NCBI Taxonomy" id="78921"/>
    <lineage>
        <taxon>Eukaryota</taxon>
        <taxon>Fungi</taxon>
        <taxon>Fungi incertae sedis</taxon>
        <taxon>Zoopagomycota</taxon>
        <taxon>Kickxellomycotina</taxon>
        <taxon>Dimargaritomycetes</taxon>
        <taxon>Dimargaritales</taxon>
        <taxon>Dimargaritaceae</taxon>
        <taxon>Tieghemiomyces</taxon>
    </lineage>
</organism>
<dbReference type="Pfam" id="PF07690">
    <property type="entry name" value="MFS_1"/>
    <property type="match status" value="1"/>
</dbReference>
<evidence type="ECO:0000256" key="1">
    <source>
        <dbReference type="ARBA" id="ARBA00004141"/>
    </source>
</evidence>
<accession>A0A9W8DUT2</accession>
<keyword evidence="20" id="KW-0472">Membrane</keyword>
<evidence type="ECO:0000256" key="3">
    <source>
        <dbReference type="ARBA" id="ARBA00044878"/>
    </source>
</evidence>
<evidence type="ECO:0000256" key="6">
    <source>
        <dbReference type="ARBA" id="ARBA00044891"/>
    </source>
</evidence>
<evidence type="ECO:0000256" key="19">
    <source>
        <dbReference type="SAM" id="MobiDB-lite"/>
    </source>
</evidence>
<comment type="catalytic activity">
    <reaction evidence="13">
        <text>L-alanyl-L-lysine(out) = L-alanyl-L-lysine(in)</text>
        <dbReference type="Rhea" id="RHEA:79415"/>
        <dbReference type="ChEBI" id="CHEBI:192470"/>
    </reaction>
</comment>
<protein>
    <recommendedName>
        <fullName evidence="15">Lysosomal dipeptide transporter MFSD1</fullName>
    </recommendedName>
    <alternativeName>
        <fullName evidence="16">Major facilitator superfamily domain-containing protein 1</fullName>
    </alternativeName>
</protein>
<dbReference type="GO" id="GO:0016020">
    <property type="term" value="C:membrane"/>
    <property type="evidence" value="ECO:0007669"/>
    <property type="project" value="UniProtKB-SubCell"/>
</dbReference>
<evidence type="ECO:0000256" key="13">
    <source>
        <dbReference type="ARBA" id="ARBA00044919"/>
    </source>
</evidence>
<dbReference type="InterPro" id="IPR011701">
    <property type="entry name" value="MFS"/>
</dbReference>
<comment type="catalytic activity">
    <reaction evidence="12">
        <text>L-histidyl-L-alpha-amino acid(out) = L-histidyl-L-alpha-amino acid(in)</text>
        <dbReference type="Rhea" id="RHEA:79379"/>
        <dbReference type="ChEBI" id="CHEBI:229964"/>
    </reaction>
</comment>
<name>A0A9W8DUT2_9FUNG</name>
<dbReference type="PANTHER" id="PTHR23512:SF12">
    <property type="entry name" value="TRANSPORTER, PUTATIVE (AFU_ORTHOLOGUE AFUA_4G00260)-RELATED"/>
    <property type="match status" value="1"/>
</dbReference>
<dbReference type="InterPro" id="IPR036259">
    <property type="entry name" value="MFS_trans_sf"/>
</dbReference>
<comment type="catalytic activity">
    <reaction evidence="4">
        <text>L-alpha-aminoacyl-L-arginine(out) = L-alpha-aminoacyl-L-arginine(in)</text>
        <dbReference type="Rhea" id="RHEA:79367"/>
        <dbReference type="ChEBI" id="CHEBI:229968"/>
    </reaction>
</comment>
<dbReference type="EMBL" id="JANBPT010000469">
    <property type="protein sequence ID" value="KAJ1919575.1"/>
    <property type="molecule type" value="Genomic_DNA"/>
</dbReference>
<feature type="compositionally biased region" description="Acidic residues" evidence="19">
    <location>
        <begin position="63"/>
        <end position="74"/>
    </location>
</feature>
<dbReference type="OrthoDB" id="424834at2759"/>
<comment type="catalytic activity">
    <reaction evidence="8">
        <text>L-aspartyl-L-lysine(out) = L-aspartyl-L-lysine(in)</text>
        <dbReference type="Rhea" id="RHEA:79411"/>
        <dbReference type="ChEBI" id="CHEBI:229953"/>
    </reaction>
</comment>
<reference evidence="21" key="1">
    <citation type="submission" date="2022-07" db="EMBL/GenBank/DDBJ databases">
        <title>Phylogenomic reconstructions and comparative analyses of Kickxellomycotina fungi.</title>
        <authorList>
            <person name="Reynolds N.K."/>
            <person name="Stajich J.E."/>
            <person name="Barry K."/>
            <person name="Grigoriev I.V."/>
            <person name="Crous P."/>
            <person name="Smith M.E."/>
        </authorList>
    </citation>
    <scope>NUCLEOTIDE SEQUENCE</scope>
    <source>
        <strain evidence="21">RSA 861</strain>
    </source>
</reference>
<evidence type="ECO:0000313" key="22">
    <source>
        <dbReference type="Proteomes" id="UP001150569"/>
    </source>
</evidence>
<feature type="transmembrane region" description="Helical" evidence="20">
    <location>
        <begin position="168"/>
        <end position="186"/>
    </location>
</feature>
<evidence type="ECO:0000256" key="17">
    <source>
        <dbReference type="ARBA" id="ARBA00045709"/>
    </source>
</evidence>
<evidence type="ECO:0000256" key="9">
    <source>
        <dbReference type="ARBA" id="ARBA00044899"/>
    </source>
</evidence>
<feature type="transmembrane region" description="Helical" evidence="20">
    <location>
        <begin position="192"/>
        <end position="214"/>
    </location>
</feature>
<comment type="catalytic activity">
    <reaction evidence="11">
        <text>L-arginyl-glycine(out) = L-arginyl-glycine(in)</text>
        <dbReference type="Rhea" id="RHEA:79391"/>
        <dbReference type="ChEBI" id="CHEBI:229955"/>
    </reaction>
</comment>
<evidence type="ECO:0000256" key="8">
    <source>
        <dbReference type="ARBA" id="ARBA00044898"/>
    </source>
</evidence>
<feature type="transmembrane region" description="Helical" evidence="20">
    <location>
        <begin position="429"/>
        <end position="452"/>
    </location>
</feature>
<keyword evidence="22" id="KW-1185">Reference proteome</keyword>
<feature type="region of interest" description="Disordered" evidence="19">
    <location>
        <begin position="34"/>
        <end position="86"/>
    </location>
</feature>
<comment type="function">
    <text evidence="17">Lysosomal dipeptide uniporter that selectively exports lysine, arginine or histidine-containing dipeptides with a net positive charge from the lysosome lumen into the cytosol. Could play a role in a specific type of protein O-glycosylation indirectly regulating macrophages migration and tissue invasion. Also essential for liver homeostasis.</text>
</comment>
<feature type="transmembrane region" description="Helical" evidence="20">
    <location>
        <begin position="258"/>
        <end position="283"/>
    </location>
</feature>
<feature type="transmembrane region" description="Helical" evidence="20">
    <location>
        <begin position="101"/>
        <end position="121"/>
    </location>
</feature>
<keyword evidence="20" id="KW-1133">Transmembrane helix</keyword>
<gene>
    <name evidence="21" type="ORF">IWQ60_007217</name>
</gene>
<evidence type="ECO:0000256" key="16">
    <source>
        <dbReference type="ARBA" id="ARBA00045018"/>
    </source>
</evidence>
<comment type="catalytic activity">
    <reaction evidence="3">
        <text>L-histidyl-glycine(out) = L-histidyl-glycine(in)</text>
        <dbReference type="Rhea" id="RHEA:79395"/>
        <dbReference type="ChEBI" id="CHEBI:229957"/>
    </reaction>
</comment>
<evidence type="ECO:0000256" key="18">
    <source>
        <dbReference type="ARBA" id="ARBA00046376"/>
    </source>
</evidence>
<feature type="transmembrane region" description="Helical" evidence="20">
    <location>
        <begin position="141"/>
        <end position="161"/>
    </location>
</feature>
<evidence type="ECO:0000256" key="2">
    <source>
        <dbReference type="ARBA" id="ARBA00044876"/>
    </source>
</evidence>
<comment type="catalytic activity">
    <reaction evidence="5">
        <text>L-alpha-aminoacyl-L-histidine(out) = L-alpha-aminoacyl-L-histidine(in)</text>
        <dbReference type="Rhea" id="RHEA:79375"/>
        <dbReference type="ChEBI" id="CHEBI:229967"/>
    </reaction>
</comment>
<proteinExistence type="predicted"/>
<dbReference type="AlphaFoldDB" id="A0A9W8DUT2"/>
<comment type="catalytic activity">
    <reaction evidence="9">
        <text>L-arginyl-L-alpha-amino acid(out) = L-arginyl-L-alpha-amino acid(in)</text>
        <dbReference type="Rhea" id="RHEA:79371"/>
        <dbReference type="ChEBI" id="CHEBI:84315"/>
    </reaction>
</comment>
<sequence>MALYRAGHLYANADIDDANDAVALQPLGGTSAVSPCGRDSFEEPMRPRFRSRPGHVSSTGSVADDEMGESEGEEDGPHPAGITAPDDGPWAGVEIKKWMRVVAFTCSVLTGVGGHFAAHTLGPLKDQVKEHLGITNAQFGLMQASLSVVPTIMPFLGGLFVDRFGTGSSSFIAISLILAGQLLVVYGTFSSLFGWMVGGYIVFGIGEGWLVVISETVLVHFFHGRGLALMLGLYTAIGKCASFLATGTSIHVTEWTGFYGNAFVVGAALCLASWGINFGYLALVRHLNQSVRDGHGVQTSNYVPLPILDRPDDLSSTDLDVVPMERLDSKAAKAARQASGRGVGIPTQAPKRVDVAKVLRFSDVVWFFFLVCVLFGSVWIPLIHLSANIAKVEFGLLDAQAAWLSSLVFALPMVLNPLMGLAVDRAGRLMWWALASALCLMGATGLLLYPLFTSPTVALVLFALSISVGPLAQITSIPLMLPPQSTHRDIGTVLGIRRCVEHIGATLVDTLSGALQDAEVDHRYTYVLQVFFGLACLATLAVLVWARLDRSLLGGILAAPRTARPDLIADLSRSYALYGNDLANHPALQPSSEVPGPFDPRYYLPPWPAARLRKRLYVLATVVSLAVSWAVFWVAGLHALFRTPTSPLASARA</sequence>
<feature type="transmembrane region" description="Helical" evidence="20">
    <location>
        <begin position="226"/>
        <end position="246"/>
    </location>
</feature>
<comment type="catalytic activity">
    <reaction evidence="14">
        <text>L-lysyl-glycine(out) = L-lysyl-glycine(in)</text>
        <dbReference type="Rhea" id="RHEA:79407"/>
        <dbReference type="ChEBI" id="CHEBI:191202"/>
    </reaction>
</comment>
<dbReference type="GO" id="GO:0022857">
    <property type="term" value="F:transmembrane transporter activity"/>
    <property type="evidence" value="ECO:0007669"/>
    <property type="project" value="InterPro"/>
</dbReference>
<dbReference type="InterPro" id="IPR052187">
    <property type="entry name" value="MFSD1"/>
</dbReference>
<feature type="transmembrane region" description="Helical" evidence="20">
    <location>
        <begin position="616"/>
        <end position="641"/>
    </location>
</feature>
<evidence type="ECO:0000256" key="12">
    <source>
        <dbReference type="ARBA" id="ARBA00044912"/>
    </source>
</evidence>
<evidence type="ECO:0000256" key="5">
    <source>
        <dbReference type="ARBA" id="ARBA00044884"/>
    </source>
</evidence>
<comment type="catalytic activity">
    <reaction evidence="2">
        <text>L-lysyl-L-alanine(out) = L-lysyl-L-alanine(in)</text>
        <dbReference type="Rhea" id="RHEA:79399"/>
        <dbReference type="ChEBI" id="CHEBI:229954"/>
    </reaction>
</comment>
<feature type="transmembrane region" description="Helical" evidence="20">
    <location>
        <begin position="402"/>
        <end position="422"/>
    </location>
</feature>
<feature type="transmembrane region" description="Helical" evidence="20">
    <location>
        <begin position="526"/>
        <end position="546"/>
    </location>
</feature>
<dbReference type="Proteomes" id="UP001150569">
    <property type="component" value="Unassembled WGS sequence"/>
</dbReference>
<evidence type="ECO:0000313" key="21">
    <source>
        <dbReference type="EMBL" id="KAJ1919575.1"/>
    </source>
</evidence>
<evidence type="ECO:0000256" key="7">
    <source>
        <dbReference type="ARBA" id="ARBA00044893"/>
    </source>
</evidence>
<evidence type="ECO:0000256" key="4">
    <source>
        <dbReference type="ARBA" id="ARBA00044881"/>
    </source>
</evidence>
<evidence type="ECO:0000256" key="10">
    <source>
        <dbReference type="ARBA" id="ARBA00044900"/>
    </source>
</evidence>
<comment type="caution">
    <text evidence="21">The sequence shown here is derived from an EMBL/GenBank/DDBJ whole genome shotgun (WGS) entry which is preliminary data.</text>
</comment>
<comment type="subcellular location">
    <subcellularLocation>
        <location evidence="1">Membrane</location>
        <topology evidence="1">Multi-pass membrane protein</topology>
    </subcellularLocation>
</comment>
<comment type="subunit">
    <text evidence="18">Homodimer. Interacts with lysosomal protein GLMP (via lumenal domain); the interaction starts while both proteins are still in the endoplasmic reticulum and is required for stabilization of MFSD1 in lysosomes but has no direct effect on its targeting to lysosomes or transporter activity.</text>
</comment>
<dbReference type="Gene3D" id="1.20.1250.20">
    <property type="entry name" value="MFS general substrate transporter like domains"/>
    <property type="match status" value="2"/>
</dbReference>
<feature type="transmembrane region" description="Helical" evidence="20">
    <location>
        <begin position="364"/>
        <end position="382"/>
    </location>
</feature>
<evidence type="ECO:0000256" key="15">
    <source>
        <dbReference type="ARBA" id="ARBA00044985"/>
    </source>
</evidence>